<dbReference type="Proteomes" id="UP001431783">
    <property type="component" value="Unassembled WGS sequence"/>
</dbReference>
<proteinExistence type="predicted"/>
<accession>A0AAW1TY25</accession>
<organism evidence="1 2">
    <name type="scientific">Henosepilachna vigintioctopunctata</name>
    <dbReference type="NCBI Taxonomy" id="420089"/>
    <lineage>
        <taxon>Eukaryota</taxon>
        <taxon>Metazoa</taxon>
        <taxon>Ecdysozoa</taxon>
        <taxon>Arthropoda</taxon>
        <taxon>Hexapoda</taxon>
        <taxon>Insecta</taxon>
        <taxon>Pterygota</taxon>
        <taxon>Neoptera</taxon>
        <taxon>Endopterygota</taxon>
        <taxon>Coleoptera</taxon>
        <taxon>Polyphaga</taxon>
        <taxon>Cucujiformia</taxon>
        <taxon>Coccinelloidea</taxon>
        <taxon>Coccinellidae</taxon>
        <taxon>Epilachninae</taxon>
        <taxon>Epilachnini</taxon>
        <taxon>Henosepilachna</taxon>
    </lineage>
</organism>
<evidence type="ECO:0000313" key="1">
    <source>
        <dbReference type="EMBL" id="KAK9872611.1"/>
    </source>
</evidence>
<name>A0AAW1TY25_9CUCU</name>
<reference evidence="1 2" key="1">
    <citation type="submission" date="2023-03" db="EMBL/GenBank/DDBJ databases">
        <title>Genome insight into feeding habits of ladybird beetles.</title>
        <authorList>
            <person name="Li H.-S."/>
            <person name="Huang Y.-H."/>
            <person name="Pang H."/>
        </authorList>
    </citation>
    <scope>NUCLEOTIDE SEQUENCE [LARGE SCALE GENOMIC DNA]</scope>
    <source>
        <strain evidence="1">SYSU_2023b</strain>
        <tissue evidence="1">Whole body</tissue>
    </source>
</reference>
<evidence type="ECO:0000313" key="2">
    <source>
        <dbReference type="Proteomes" id="UP001431783"/>
    </source>
</evidence>
<protein>
    <submittedName>
        <fullName evidence="1">Uncharacterized protein</fullName>
    </submittedName>
</protein>
<sequence>MIMYQKAIAECEAIRNMSHGKIGPHGNHTTEKRKVHLNSLKQLLLTNLNLFSKPKTATTTYDSNKTSTNMVITDWEKQESLKKMEIKQLEIMNKIINLDENPSEILQCISLGGSLSFIMEEKFCGSHI</sequence>
<dbReference type="EMBL" id="JARQZJ010000012">
    <property type="protein sequence ID" value="KAK9872611.1"/>
    <property type="molecule type" value="Genomic_DNA"/>
</dbReference>
<dbReference type="AlphaFoldDB" id="A0AAW1TY25"/>
<comment type="caution">
    <text evidence="1">The sequence shown here is derived from an EMBL/GenBank/DDBJ whole genome shotgun (WGS) entry which is preliminary data.</text>
</comment>
<keyword evidence="2" id="KW-1185">Reference proteome</keyword>
<gene>
    <name evidence="1" type="ORF">WA026_018746</name>
</gene>